<protein>
    <submittedName>
        <fullName evidence="1">Uncharacterized protein</fullName>
    </submittedName>
</protein>
<name>A0A176VWA4_MARPO</name>
<comment type="caution">
    <text evidence="1">The sequence shown here is derived from an EMBL/GenBank/DDBJ whole genome shotgun (WGS) entry which is preliminary data.</text>
</comment>
<evidence type="ECO:0000313" key="2">
    <source>
        <dbReference type="Proteomes" id="UP000077202"/>
    </source>
</evidence>
<sequence>MDGKRQYRTLVGVPTKESTRLARSVIQYSLRPSLPPSLPPVSLPPLWSPESLPKYQWFTRHPIVGYPHLQIPKREFLEKKRLLHQKKKIKSFIRAERRVPRQKIRQYVINEYLQEYQIPTRKKGFTNRKLQKDLLKPWFKDDHRWLTHQVKHSRYIMGRVDDPTEAEQGLHDSRLGADGIRAASSMWKQWCFYRNFLAVQRARPGYKGLDSMTITYRLPWEDRHCCWPYIKERHGWPWAALIPQGPYGWSPFWWEFRQFGDLPLYCAKKPTKPPEGLFKTQIGPCKSRGGPGFDAAGCDYALQDAYHCN</sequence>
<dbReference type="AlphaFoldDB" id="A0A176VWA4"/>
<gene>
    <name evidence="1" type="ORF">AXG93_2415s1540</name>
</gene>
<reference evidence="1" key="1">
    <citation type="submission" date="2016-03" db="EMBL/GenBank/DDBJ databases">
        <title>Mechanisms controlling the formation of the plant cell surface in tip-growing cells are functionally conserved among land plants.</title>
        <authorList>
            <person name="Honkanen S."/>
            <person name="Jones V.A."/>
            <person name="Morieri G."/>
            <person name="Champion C."/>
            <person name="Hetherington A.J."/>
            <person name="Kelly S."/>
            <person name="Saint-Marcoux D."/>
            <person name="Proust H."/>
            <person name="Prescott H."/>
            <person name="Dolan L."/>
        </authorList>
    </citation>
    <scope>NUCLEOTIDE SEQUENCE [LARGE SCALE GENOMIC DNA]</scope>
    <source>
        <tissue evidence="1">Whole gametophyte</tissue>
    </source>
</reference>
<accession>A0A176VWA4</accession>
<dbReference type="EMBL" id="LVLJ01002571">
    <property type="protein sequence ID" value="OAE24572.1"/>
    <property type="molecule type" value="Genomic_DNA"/>
</dbReference>
<proteinExistence type="predicted"/>
<organism evidence="1 2">
    <name type="scientific">Marchantia polymorpha subsp. ruderalis</name>
    <dbReference type="NCBI Taxonomy" id="1480154"/>
    <lineage>
        <taxon>Eukaryota</taxon>
        <taxon>Viridiplantae</taxon>
        <taxon>Streptophyta</taxon>
        <taxon>Embryophyta</taxon>
        <taxon>Marchantiophyta</taxon>
        <taxon>Marchantiopsida</taxon>
        <taxon>Marchantiidae</taxon>
        <taxon>Marchantiales</taxon>
        <taxon>Marchantiaceae</taxon>
        <taxon>Marchantia</taxon>
    </lineage>
</organism>
<dbReference type="Proteomes" id="UP000077202">
    <property type="component" value="Unassembled WGS sequence"/>
</dbReference>
<evidence type="ECO:0000313" key="1">
    <source>
        <dbReference type="EMBL" id="OAE24572.1"/>
    </source>
</evidence>
<keyword evidence="2" id="KW-1185">Reference proteome</keyword>